<evidence type="ECO:0000313" key="1">
    <source>
        <dbReference type="EMBL" id="MBC6680331.1"/>
    </source>
</evidence>
<proteinExistence type="predicted"/>
<organism evidence="1 2">
    <name type="scientific">Zhenpiania hominis</name>
    <dbReference type="NCBI Taxonomy" id="2763644"/>
    <lineage>
        <taxon>Bacteria</taxon>
        <taxon>Bacillati</taxon>
        <taxon>Bacillota</taxon>
        <taxon>Clostridia</taxon>
        <taxon>Peptostreptococcales</taxon>
        <taxon>Anaerovoracaceae</taxon>
        <taxon>Zhenpiania</taxon>
    </lineage>
</organism>
<evidence type="ECO:0000313" key="2">
    <source>
        <dbReference type="Proteomes" id="UP000602647"/>
    </source>
</evidence>
<dbReference type="AlphaFoldDB" id="A0A923NLU1"/>
<dbReference type="EMBL" id="JACRYT010000012">
    <property type="protein sequence ID" value="MBC6680331.1"/>
    <property type="molecule type" value="Genomic_DNA"/>
</dbReference>
<dbReference type="RefSeq" id="WP_187303431.1">
    <property type="nucleotide sequence ID" value="NZ_JACRYT010000012.1"/>
</dbReference>
<reference evidence="1" key="1">
    <citation type="submission" date="2020-08" db="EMBL/GenBank/DDBJ databases">
        <title>Genome public.</title>
        <authorList>
            <person name="Liu C."/>
            <person name="Sun Q."/>
        </authorList>
    </citation>
    <scope>NUCLEOTIDE SEQUENCE</scope>
    <source>
        <strain evidence="1">BX12</strain>
    </source>
</reference>
<sequence>MKKEIKIAFKTPLNELDTVEQTYGCRANNPDICKNNSIPNVCAFEREDCICKQSSKAWKKQYLKLKEDV</sequence>
<protein>
    <submittedName>
        <fullName evidence="1">Uncharacterized protein</fullName>
    </submittedName>
</protein>
<name>A0A923NLU1_9FIRM</name>
<gene>
    <name evidence="1" type="ORF">H9L42_10920</name>
</gene>
<dbReference type="Proteomes" id="UP000602647">
    <property type="component" value="Unassembled WGS sequence"/>
</dbReference>
<comment type="caution">
    <text evidence="1">The sequence shown here is derived from an EMBL/GenBank/DDBJ whole genome shotgun (WGS) entry which is preliminary data.</text>
</comment>
<keyword evidence="2" id="KW-1185">Reference proteome</keyword>
<accession>A0A923NLU1</accession>